<evidence type="ECO:0000256" key="1">
    <source>
        <dbReference type="ARBA" id="ARBA00006270"/>
    </source>
</evidence>
<dbReference type="GO" id="GO:0005525">
    <property type="term" value="F:GTP binding"/>
    <property type="evidence" value="ECO:0007669"/>
    <property type="project" value="UniProtKB-KW"/>
</dbReference>
<keyword evidence="2" id="KW-0547">Nucleotide-binding</keyword>
<dbReference type="NCBIfam" id="TIGR00231">
    <property type="entry name" value="small_GTP"/>
    <property type="match status" value="1"/>
</dbReference>
<evidence type="ECO:0000256" key="4">
    <source>
        <dbReference type="ARBA" id="ARBA00023288"/>
    </source>
</evidence>
<dbReference type="PROSITE" id="PS51420">
    <property type="entry name" value="RHO"/>
    <property type="match status" value="1"/>
</dbReference>
<dbReference type="PANTHER" id="PTHR47981:SF20">
    <property type="entry name" value="RAS-RELATED PROTEIN RAB-7A"/>
    <property type="match status" value="1"/>
</dbReference>
<keyword evidence="7" id="KW-1185">Reference proteome</keyword>
<dbReference type="RefSeq" id="XP_018269767.1">
    <property type="nucleotide sequence ID" value="XM_018419066.1"/>
</dbReference>
<dbReference type="InterPro" id="IPR001806">
    <property type="entry name" value="Small_GTPase"/>
</dbReference>
<dbReference type="EMBL" id="KQ474082">
    <property type="protein sequence ID" value="KPV73718.1"/>
    <property type="molecule type" value="Genomic_DNA"/>
</dbReference>
<dbReference type="Proteomes" id="UP000053890">
    <property type="component" value="Unassembled WGS sequence"/>
</dbReference>
<dbReference type="InterPro" id="IPR027417">
    <property type="entry name" value="P-loop_NTPase"/>
</dbReference>
<evidence type="ECO:0000313" key="7">
    <source>
        <dbReference type="Proteomes" id="UP000053890"/>
    </source>
</evidence>
<dbReference type="SMART" id="SM00173">
    <property type="entry name" value="RAS"/>
    <property type="match status" value="1"/>
</dbReference>
<dbReference type="AlphaFoldDB" id="A0A0P9H1A0"/>
<dbReference type="GO" id="GO:0000329">
    <property type="term" value="C:fungal-type vacuole membrane"/>
    <property type="evidence" value="ECO:0007669"/>
    <property type="project" value="TreeGrafter"/>
</dbReference>
<keyword evidence="3" id="KW-0342">GTP-binding</keyword>
<dbReference type="SMART" id="SM00174">
    <property type="entry name" value="RHO"/>
    <property type="match status" value="1"/>
</dbReference>
<dbReference type="GO" id="GO:0005770">
    <property type="term" value="C:late endosome"/>
    <property type="evidence" value="ECO:0007669"/>
    <property type="project" value="TreeGrafter"/>
</dbReference>
<proteinExistence type="inferred from homology"/>
<keyword evidence="4" id="KW-0449">Lipoprotein</keyword>
<dbReference type="OMA" id="TSWKDEF"/>
<dbReference type="SMART" id="SM00176">
    <property type="entry name" value="RAN"/>
    <property type="match status" value="1"/>
</dbReference>
<dbReference type="PROSITE" id="PS51419">
    <property type="entry name" value="RAB"/>
    <property type="match status" value="1"/>
</dbReference>
<dbReference type="GeneID" id="28979512"/>
<name>A0A0P9H1A0_RHOGW</name>
<dbReference type="STRING" id="578459.A0A0P9H1A0"/>
<dbReference type="InterPro" id="IPR005225">
    <property type="entry name" value="Small_GTP-bd"/>
</dbReference>
<accession>A0A0P9H1A0</accession>
<evidence type="ECO:0000256" key="2">
    <source>
        <dbReference type="ARBA" id="ARBA00022741"/>
    </source>
</evidence>
<dbReference type="GO" id="GO:0003924">
    <property type="term" value="F:GTPase activity"/>
    <property type="evidence" value="ECO:0007669"/>
    <property type="project" value="InterPro"/>
</dbReference>
<evidence type="ECO:0000256" key="3">
    <source>
        <dbReference type="ARBA" id="ARBA00023134"/>
    </source>
</evidence>
<dbReference type="FunFam" id="3.40.50.300:FF:000086">
    <property type="entry name" value="Ras-related small GTPase"/>
    <property type="match status" value="1"/>
</dbReference>
<sequence>MASRRKVLLKTVLLGDSGVGKTSLMQQFVSRRFSGQYKATIGADFLTKEVMADDRLVTLQLWDTAGQERFQSLGVAFYRGADCCVLVFDVNSSKSFETLDSWRDEFLIQASPRDPDNFPFIVIGNKVDMDESKRMVSQKRALTWCNSKGNIPYFETSAKEATNVEEAFKAACKNALQQEGNADVLDDYPDPIRINAHDTDSSYGCSC</sequence>
<evidence type="ECO:0000256" key="5">
    <source>
        <dbReference type="ARBA" id="ARBA00023289"/>
    </source>
</evidence>
<comment type="similarity">
    <text evidence="1">Belongs to the small GTPase superfamily. Rab family.</text>
</comment>
<dbReference type="OrthoDB" id="9989112at2759"/>
<dbReference type="CDD" id="cd01862">
    <property type="entry name" value="Rab7"/>
    <property type="match status" value="1"/>
</dbReference>
<dbReference type="Gene3D" id="3.40.50.300">
    <property type="entry name" value="P-loop containing nucleotide triphosphate hydrolases"/>
    <property type="match status" value="1"/>
</dbReference>
<evidence type="ECO:0000313" key="6">
    <source>
        <dbReference type="EMBL" id="KPV73718.1"/>
    </source>
</evidence>
<dbReference type="PANTHER" id="PTHR47981">
    <property type="entry name" value="RAB FAMILY"/>
    <property type="match status" value="1"/>
</dbReference>
<protein>
    <submittedName>
        <fullName evidence="6">Uncharacterized protein</fullName>
    </submittedName>
</protein>
<dbReference type="PRINTS" id="PR00449">
    <property type="entry name" value="RASTRNSFRMNG"/>
</dbReference>
<reference evidence="6 7" key="1">
    <citation type="journal article" date="2015" name="Front. Microbiol.">
        <title>Genome sequence of the plant growth promoting endophytic yeast Rhodotorula graminis WP1.</title>
        <authorList>
            <person name="Firrincieli A."/>
            <person name="Otillar R."/>
            <person name="Salamov A."/>
            <person name="Schmutz J."/>
            <person name="Khan Z."/>
            <person name="Redman R.S."/>
            <person name="Fleck N.D."/>
            <person name="Lindquist E."/>
            <person name="Grigoriev I.V."/>
            <person name="Doty S.L."/>
        </authorList>
    </citation>
    <scope>NUCLEOTIDE SEQUENCE [LARGE SCALE GENOMIC DNA]</scope>
    <source>
        <strain evidence="6 7">WP1</strain>
    </source>
</reference>
<organism evidence="6 7">
    <name type="scientific">Rhodotorula graminis (strain WP1)</name>
    <dbReference type="NCBI Taxonomy" id="578459"/>
    <lineage>
        <taxon>Eukaryota</taxon>
        <taxon>Fungi</taxon>
        <taxon>Dikarya</taxon>
        <taxon>Basidiomycota</taxon>
        <taxon>Pucciniomycotina</taxon>
        <taxon>Microbotryomycetes</taxon>
        <taxon>Sporidiobolales</taxon>
        <taxon>Sporidiobolaceae</taxon>
        <taxon>Rhodotorula</taxon>
    </lineage>
</organism>
<dbReference type="SMART" id="SM00175">
    <property type="entry name" value="RAB"/>
    <property type="match status" value="1"/>
</dbReference>
<dbReference type="PROSITE" id="PS51421">
    <property type="entry name" value="RAS"/>
    <property type="match status" value="1"/>
</dbReference>
<dbReference type="GO" id="GO:0032889">
    <property type="term" value="P:regulation of vacuole fusion, non-autophagic"/>
    <property type="evidence" value="ECO:0007669"/>
    <property type="project" value="TreeGrafter"/>
</dbReference>
<dbReference type="SUPFAM" id="SSF52540">
    <property type="entry name" value="P-loop containing nucleoside triphosphate hydrolases"/>
    <property type="match status" value="1"/>
</dbReference>
<dbReference type="Pfam" id="PF00071">
    <property type="entry name" value="Ras"/>
    <property type="match status" value="1"/>
</dbReference>
<keyword evidence="5" id="KW-0636">Prenylation</keyword>
<gene>
    <name evidence="6" type="ORF">RHOBADRAFT_66747</name>
</gene>